<organism evidence="1">
    <name type="scientific">marine sediment metagenome</name>
    <dbReference type="NCBI Taxonomy" id="412755"/>
    <lineage>
        <taxon>unclassified sequences</taxon>
        <taxon>metagenomes</taxon>
        <taxon>ecological metagenomes</taxon>
    </lineage>
</organism>
<protein>
    <submittedName>
        <fullName evidence="1">Uncharacterized protein</fullName>
    </submittedName>
</protein>
<gene>
    <name evidence="1" type="ORF">LCGC14_2506640</name>
</gene>
<name>A0A0F9B0B7_9ZZZZ</name>
<comment type="caution">
    <text evidence="1">The sequence shown here is derived from an EMBL/GenBank/DDBJ whole genome shotgun (WGS) entry which is preliminary data.</text>
</comment>
<dbReference type="EMBL" id="LAZR01040099">
    <property type="protein sequence ID" value="KKL15329.1"/>
    <property type="molecule type" value="Genomic_DNA"/>
</dbReference>
<feature type="non-terminal residue" evidence="1">
    <location>
        <position position="1"/>
    </location>
</feature>
<dbReference type="AlphaFoldDB" id="A0A0F9B0B7"/>
<sequence>LVILLPTGTVSQAILKVLRDRTEELVLADDAAVALAEVTP</sequence>
<reference evidence="1" key="1">
    <citation type="journal article" date="2015" name="Nature">
        <title>Complex archaea that bridge the gap between prokaryotes and eukaryotes.</title>
        <authorList>
            <person name="Spang A."/>
            <person name="Saw J.H."/>
            <person name="Jorgensen S.L."/>
            <person name="Zaremba-Niedzwiedzka K."/>
            <person name="Martijn J."/>
            <person name="Lind A.E."/>
            <person name="van Eijk R."/>
            <person name="Schleper C."/>
            <person name="Guy L."/>
            <person name="Ettema T.J."/>
        </authorList>
    </citation>
    <scope>NUCLEOTIDE SEQUENCE</scope>
</reference>
<proteinExistence type="predicted"/>
<accession>A0A0F9B0B7</accession>
<evidence type="ECO:0000313" key="1">
    <source>
        <dbReference type="EMBL" id="KKL15329.1"/>
    </source>
</evidence>